<evidence type="ECO:0000313" key="2">
    <source>
        <dbReference type="Proteomes" id="UP001597560"/>
    </source>
</evidence>
<organism evidence="1 2">
    <name type="scientific">Olivibacter jilunii</name>
    <dbReference type="NCBI Taxonomy" id="985016"/>
    <lineage>
        <taxon>Bacteria</taxon>
        <taxon>Pseudomonadati</taxon>
        <taxon>Bacteroidota</taxon>
        <taxon>Sphingobacteriia</taxon>
        <taxon>Sphingobacteriales</taxon>
        <taxon>Sphingobacteriaceae</taxon>
        <taxon>Olivibacter</taxon>
    </lineage>
</organism>
<dbReference type="Proteomes" id="UP001597560">
    <property type="component" value="Unassembled WGS sequence"/>
</dbReference>
<gene>
    <name evidence="1" type="ORF">ACFS6J_21500</name>
</gene>
<dbReference type="RefSeq" id="WP_377612615.1">
    <property type="nucleotide sequence ID" value="NZ_JBHUPA010000016.1"/>
</dbReference>
<accession>A0ABW6B813</accession>
<comment type="caution">
    <text evidence="1">The sequence shown here is derived from an EMBL/GenBank/DDBJ whole genome shotgun (WGS) entry which is preliminary data.</text>
</comment>
<proteinExistence type="predicted"/>
<dbReference type="EMBL" id="JBHUPA010000016">
    <property type="protein sequence ID" value="MFD2964391.1"/>
    <property type="molecule type" value="Genomic_DNA"/>
</dbReference>
<reference evidence="2" key="1">
    <citation type="journal article" date="2019" name="Int. J. Syst. Evol. Microbiol.">
        <title>The Global Catalogue of Microorganisms (GCM) 10K type strain sequencing project: providing services to taxonomists for standard genome sequencing and annotation.</title>
        <authorList>
            <consortium name="The Broad Institute Genomics Platform"/>
            <consortium name="The Broad Institute Genome Sequencing Center for Infectious Disease"/>
            <person name="Wu L."/>
            <person name="Ma J."/>
        </authorList>
    </citation>
    <scope>NUCLEOTIDE SEQUENCE [LARGE SCALE GENOMIC DNA]</scope>
    <source>
        <strain evidence="2">KCTC 23098</strain>
    </source>
</reference>
<evidence type="ECO:0000313" key="1">
    <source>
        <dbReference type="EMBL" id="MFD2964391.1"/>
    </source>
</evidence>
<protein>
    <submittedName>
        <fullName evidence="1">Uncharacterized protein</fullName>
    </submittedName>
</protein>
<name>A0ABW6B813_9SPHI</name>
<keyword evidence="2" id="KW-1185">Reference proteome</keyword>
<sequence length="212" mass="23907">MSPFVNTHPSGINTAVLDFFKDRIHVQDDAFLFSYENNYGKTGTEYWSPGLHKVPVSVGIWLVHEGSLAQVRHLFLSHSAADILCFCQLSPDWLTLPGNVAFAALGLLAIADQVRFLKECFGNAKVHMLFDAEITGRVTDCKAALWLSGKDATFSIFDDIVQIGYRRRKFNIPVPVFSLHRFEKTVALRSNIRTHKPKGGFSSYYQLFVNSY</sequence>